<evidence type="ECO:0000313" key="2">
    <source>
        <dbReference type="Proteomes" id="UP001333110"/>
    </source>
</evidence>
<gene>
    <name evidence="1" type="ORF">QYF61_000989</name>
</gene>
<sequence>MDMINNPTDFPLDCHKNVQGKGKILNNTNIYWVPQYKKDIELLEGVQRRATKLVKGLENKSYEEQLKELGLFSLEKRRLRGDLIALYNYLKGGCREVGVGLFSQVTSDRTRGNGLKLRQERFRLVLGKISLLKGGQALEQAAQRGGAITIPGGVQKTCRCGTSGHGLVGMEMDGVGKTKDHLEFNLVRDVIGNNKSFHKYICSKRKTRENASLLLNGNVDLVTKDTETTKVFIAFCINELMKYRLECALSKFLDDTKLGGVADTPDGCAAIQRDLESMEKRANKDLMKFNKGKCQAGINQLESSAADKEVLVNTKLNMIQKCVPVAKKANSLLGCIASRSREYKGDTDILETVQQRATKTIKVLKHLSYKERL</sequence>
<dbReference type="EMBL" id="JAUNZN010000001">
    <property type="protein sequence ID" value="KAK4828861.1"/>
    <property type="molecule type" value="Genomic_DNA"/>
</dbReference>
<dbReference type="Proteomes" id="UP001333110">
    <property type="component" value="Unassembled WGS sequence"/>
</dbReference>
<proteinExistence type="predicted"/>
<organism evidence="1 2">
    <name type="scientific">Mycteria americana</name>
    <name type="common">Wood stork</name>
    <dbReference type="NCBI Taxonomy" id="33587"/>
    <lineage>
        <taxon>Eukaryota</taxon>
        <taxon>Metazoa</taxon>
        <taxon>Chordata</taxon>
        <taxon>Craniata</taxon>
        <taxon>Vertebrata</taxon>
        <taxon>Euteleostomi</taxon>
        <taxon>Archelosauria</taxon>
        <taxon>Archosauria</taxon>
        <taxon>Dinosauria</taxon>
        <taxon>Saurischia</taxon>
        <taxon>Theropoda</taxon>
        <taxon>Coelurosauria</taxon>
        <taxon>Aves</taxon>
        <taxon>Neognathae</taxon>
        <taxon>Neoaves</taxon>
        <taxon>Aequornithes</taxon>
        <taxon>Ciconiiformes</taxon>
        <taxon>Ciconiidae</taxon>
        <taxon>Mycteria</taxon>
    </lineage>
</organism>
<keyword evidence="2" id="KW-1185">Reference proteome</keyword>
<protein>
    <submittedName>
        <fullName evidence="1">Uncharacterized protein</fullName>
    </submittedName>
</protein>
<comment type="caution">
    <text evidence="1">The sequence shown here is derived from an EMBL/GenBank/DDBJ whole genome shotgun (WGS) entry which is preliminary data.</text>
</comment>
<dbReference type="AlphaFoldDB" id="A0AAN7PV00"/>
<accession>A0AAN7PV00</accession>
<name>A0AAN7PV00_MYCAM</name>
<reference evidence="1 2" key="1">
    <citation type="journal article" date="2023" name="J. Hered.">
        <title>Chromosome-level genome of the wood stork (Mycteria americana) provides insight into avian chromosome evolution.</title>
        <authorList>
            <person name="Flamio R. Jr."/>
            <person name="Ramstad K.M."/>
        </authorList>
    </citation>
    <scope>NUCLEOTIDE SEQUENCE [LARGE SCALE GENOMIC DNA]</scope>
    <source>
        <strain evidence="1">JAX WOST 10</strain>
    </source>
</reference>
<evidence type="ECO:0000313" key="1">
    <source>
        <dbReference type="EMBL" id="KAK4828861.1"/>
    </source>
</evidence>
<dbReference type="PANTHER" id="PTHR33332">
    <property type="entry name" value="REVERSE TRANSCRIPTASE DOMAIN-CONTAINING PROTEIN"/>
    <property type="match status" value="1"/>
</dbReference>